<gene>
    <name evidence="1" type="ORF">RPERSI_LOCUS24195</name>
</gene>
<comment type="caution">
    <text evidence="1">The sequence shown here is derived from an EMBL/GenBank/DDBJ whole genome shotgun (WGS) entry which is preliminary data.</text>
</comment>
<dbReference type="EMBL" id="CAJVQC010077181">
    <property type="protein sequence ID" value="CAG8815334.1"/>
    <property type="molecule type" value="Genomic_DNA"/>
</dbReference>
<name>A0ACA9RWS4_9GLOM</name>
<organism evidence="1 2">
    <name type="scientific">Racocetra persica</name>
    <dbReference type="NCBI Taxonomy" id="160502"/>
    <lineage>
        <taxon>Eukaryota</taxon>
        <taxon>Fungi</taxon>
        <taxon>Fungi incertae sedis</taxon>
        <taxon>Mucoromycota</taxon>
        <taxon>Glomeromycotina</taxon>
        <taxon>Glomeromycetes</taxon>
        <taxon>Diversisporales</taxon>
        <taxon>Gigasporaceae</taxon>
        <taxon>Racocetra</taxon>
    </lineage>
</organism>
<protein>
    <submittedName>
        <fullName evidence="1">34394_t:CDS:1</fullName>
    </submittedName>
</protein>
<accession>A0ACA9RWS4</accession>
<dbReference type="Proteomes" id="UP000789920">
    <property type="component" value="Unassembled WGS sequence"/>
</dbReference>
<keyword evidence="2" id="KW-1185">Reference proteome</keyword>
<proteinExistence type="predicted"/>
<sequence>MSNAQEKRVLSACVTLLKKEPLGTLFVYNNEKTTYGFIGESWYELTESGWKSVIDNENLKQQFVHSTFK</sequence>
<feature type="non-terminal residue" evidence="1">
    <location>
        <position position="69"/>
    </location>
</feature>
<evidence type="ECO:0000313" key="1">
    <source>
        <dbReference type="EMBL" id="CAG8815334.1"/>
    </source>
</evidence>
<evidence type="ECO:0000313" key="2">
    <source>
        <dbReference type="Proteomes" id="UP000789920"/>
    </source>
</evidence>
<reference evidence="1" key="1">
    <citation type="submission" date="2021-06" db="EMBL/GenBank/DDBJ databases">
        <authorList>
            <person name="Kallberg Y."/>
            <person name="Tangrot J."/>
            <person name="Rosling A."/>
        </authorList>
    </citation>
    <scope>NUCLEOTIDE SEQUENCE</scope>
    <source>
        <strain evidence="1">MA461A</strain>
    </source>
</reference>